<dbReference type="RefSeq" id="XP_004257974.1">
    <property type="nucleotide sequence ID" value="XM_004257926.1"/>
</dbReference>
<dbReference type="EMBL" id="KB206474">
    <property type="protein sequence ID" value="ELP91203.1"/>
    <property type="molecule type" value="Genomic_DNA"/>
</dbReference>
<dbReference type="VEuPathDB" id="AmoebaDB:EIN_150800"/>
<evidence type="ECO:0000313" key="1">
    <source>
        <dbReference type="EMBL" id="ELP91203.1"/>
    </source>
</evidence>
<sequence length="140" mass="16578">MSIKVYPMMIDVDDIVDNVLSLKRKYIEAIGGYRGVLEQTESMFIIATKELRDILVLFYKRKDVNPFDIIQFSYYSCKVLEMCIKCTEKKEIFDIVDFMLIITKMIENYVSLKRKLIKKQVSDHLLQDDDSTIEEGFYFN</sequence>
<reference evidence="1 2" key="1">
    <citation type="submission" date="2012-10" db="EMBL/GenBank/DDBJ databases">
        <authorList>
            <person name="Zafar N."/>
            <person name="Inman J."/>
            <person name="Hall N."/>
            <person name="Lorenzi H."/>
            <person name="Caler E."/>
        </authorList>
    </citation>
    <scope>NUCLEOTIDE SEQUENCE [LARGE SCALE GENOMIC DNA]</scope>
    <source>
        <strain evidence="1 2">IP1</strain>
    </source>
</reference>
<proteinExistence type="predicted"/>
<gene>
    <name evidence="1" type="ORF">EIN_150800</name>
</gene>
<dbReference type="KEGG" id="eiv:EIN_150800"/>
<protein>
    <submittedName>
        <fullName evidence="1">Uncharacterized protein</fullName>
    </submittedName>
</protein>
<accession>A0A0A1UBW5</accession>
<name>A0A0A1UBW5_ENTIV</name>
<dbReference type="Proteomes" id="UP000014680">
    <property type="component" value="Unassembled WGS sequence"/>
</dbReference>
<keyword evidence="2" id="KW-1185">Reference proteome</keyword>
<evidence type="ECO:0000313" key="2">
    <source>
        <dbReference type="Proteomes" id="UP000014680"/>
    </source>
</evidence>
<organism evidence="1 2">
    <name type="scientific">Entamoeba invadens IP1</name>
    <dbReference type="NCBI Taxonomy" id="370355"/>
    <lineage>
        <taxon>Eukaryota</taxon>
        <taxon>Amoebozoa</taxon>
        <taxon>Evosea</taxon>
        <taxon>Archamoebae</taxon>
        <taxon>Mastigamoebida</taxon>
        <taxon>Entamoebidae</taxon>
        <taxon>Entamoeba</taxon>
    </lineage>
</organism>
<dbReference type="AlphaFoldDB" id="A0A0A1UBW5"/>
<dbReference type="GeneID" id="14890261"/>